<name>A0A1S2NEI2_9BURK</name>
<accession>A0A1S2NEI2</accession>
<sequence length="307" mass="35772">MTASWSLRYQLAKHLNAGDIPTAVSALHAQAEHFLEISERRGFYAPGRLQLESRARWLIHTVSAVRQIQDFEDKLKKTRKEIEDIDGKLISSIARLQEYIASCAIVAEFLDDMMPTTDYQYPIQPKSRIHFNNSPLSFLQSFSRPRPPLAHRYEYGRPCLHKTIEREDYDHRLFVAVAMSVDWQNYFCDCLRYYRDRLKFALTTLSARDALSVSKLSEDKRVNDFDDENAIIMINEIRTLYNSREAIKMSAHEPLGEIDYFYECLASCEKSMFITDHYLPNTSSPYYGKAPIGMPYIPSMHPRNIFK</sequence>
<dbReference type="EMBL" id="JRYB01000001">
    <property type="protein sequence ID" value="OIJ43253.1"/>
    <property type="molecule type" value="Genomic_DNA"/>
</dbReference>
<gene>
    <name evidence="1" type="ORF">LO55_3076</name>
</gene>
<protein>
    <submittedName>
        <fullName evidence="1">Uncharacterized protein</fullName>
    </submittedName>
</protein>
<reference evidence="1 2" key="1">
    <citation type="submission" date="2014-10" db="EMBL/GenBank/DDBJ databases">
        <authorList>
            <person name="Seo M.-J."/>
            <person name="Seok Y.J."/>
            <person name="Cha I.-T."/>
        </authorList>
    </citation>
    <scope>NUCLEOTIDE SEQUENCE [LARGE SCALE GENOMIC DNA]</scope>
    <source>
        <strain evidence="1 2">NEU</strain>
    </source>
</reference>
<organism evidence="1 2">
    <name type="scientific">Massilia timonae</name>
    <dbReference type="NCBI Taxonomy" id="47229"/>
    <lineage>
        <taxon>Bacteria</taxon>
        <taxon>Pseudomonadati</taxon>
        <taxon>Pseudomonadota</taxon>
        <taxon>Betaproteobacteria</taxon>
        <taxon>Burkholderiales</taxon>
        <taxon>Oxalobacteraceae</taxon>
        <taxon>Telluria group</taxon>
        <taxon>Massilia</taxon>
    </lineage>
</organism>
<dbReference type="Proteomes" id="UP000180246">
    <property type="component" value="Unassembled WGS sequence"/>
</dbReference>
<evidence type="ECO:0000313" key="1">
    <source>
        <dbReference type="EMBL" id="OIJ43253.1"/>
    </source>
</evidence>
<proteinExistence type="predicted"/>
<comment type="caution">
    <text evidence="1">The sequence shown here is derived from an EMBL/GenBank/DDBJ whole genome shotgun (WGS) entry which is preliminary data.</text>
</comment>
<evidence type="ECO:0000313" key="2">
    <source>
        <dbReference type="Proteomes" id="UP000180246"/>
    </source>
</evidence>
<dbReference type="AlphaFoldDB" id="A0A1S2NEI2"/>